<dbReference type="Pfam" id="PF10576">
    <property type="entry name" value="EndIII_4Fe-2S"/>
    <property type="match status" value="1"/>
</dbReference>
<dbReference type="OrthoDB" id="9800977at2"/>
<evidence type="ECO:0000256" key="8">
    <source>
        <dbReference type="ARBA" id="ARBA00023125"/>
    </source>
</evidence>
<feature type="binding site" evidence="12">
    <location>
        <position position="187"/>
    </location>
    <ligand>
        <name>[4Fe-4S] cluster</name>
        <dbReference type="ChEBI" id="CHEBI:49883"/>
    </ligand>
</feature>
<dbReference type="FunFam" id="1.10.340.30:FF:000001">
    <property type="entry name" value="Endonuclease III"/>
    <property type="match status" value="1"/>
</dbReference>
<feature type="binding site" evidence="12">
    <location>
        <position position="197"/>
    </location>
    <ligand>
        <name>[4Fe-4S] cluster</name>
        <dbReference type="ChEBI" id="CHEBI:49883"/>
    </ligand>
</feature>
<proteinExistence type="inferred from homology"/>
<dbReference type="PANTHER" id="PTHR10359">
    <property type="entry name" value="A/G-SPECIFIC ADENINE GLYCOSYLASE/ENDONUCLEASE III"/>
    <property type="match status" value="1"/>
</dbReference>
<keyword evidence="16" id="KW-1185">Reference proteome</keyword>
<comment type="catalytic activity">
    <reaction evidence="12">
        <text>2'-deoxyribonucleotide-(2'-deoxyribose 5'-phosphate)-2'-deoxyribonucleotide-DNA = a 3'-end 2'-deoxyribonucleotide-(2,3-dehydro-2,3-deoxyribose 5'-phosphate)-DNA + a 5'-end 5'-phospho-2'-deoxyribonucleoside-DNA + H(+)</text>
        <dbReference type="Rhea" id="RHEA:66592"/>
        <dbReference type="Rhea" id="RHEA-COMP:13180"/>
        <dbReference type="Rhea" id="RHEA-COMP:16897"/>
        <dbReference type="Rhea" id="RHEA-COMP:17067"/>
        <dbReference type="ChEBI" id="CHEBI:15378"/>
        <dbReference type="ChEBI" id="CHEBI:136412"/>
        <dbReference type="ChEBI" id="CHEBI:157695"/>
        <dbReference type="ChEBI" id="CHEBI:167181"/>
        <dbReference type="EC" id="4.2.99.18"/>
    </reaction>
</comment>
<sequence length="220" mass="24697">MPETDKHRILEILESCYQGSTTALEFANSFQLLIATILSAQTTDNQVNKLTRKLFAQYPDAKALVQLSEEELADEIKGVGLYKNKARNILATAKILLEKYDGQVPRDREALMELPGVGRKTANVVLANAFGIPAIGVDTHVFRVANRLNLAQGRTPEQVEQQLMRAIPREKWGDAHHWLIWHGRKICKAQNPQCSRCPVNQLCPSKTEEKKEKRSGRQGG</sequence>
<feature type="domain" description="Helix-hairpin-helix DNA-binding motif class 1" evidence="13">
    <location>
        <begin position="109"/>
        <end position="128"/>
    </location>
</feature>
<dbReference type="InterPro" id="IPR004036">
    <property type="entry name" value="Endonuclease-III-like_CS2"/>
</dbReference>
<dbReference type="GO" id="GO:0051539">
    <property type="term" value="F:4 iron, 4 sulfur cluster binding"/>
    <property type="evidence" value="ECO:0007669"/>
    <property type="project" value="UniProtKB-UniRule"/>
</dbReference>
<dbReference type="InterPro" id="IPR023170">
    <property type="entry name" value="HhH_base_excis_C"/>
</dbReference>
<dbReference type="InterPro" id="IPR003651">
    <property type="entry name" value="Endonuclease3_FeS-loop_motif"/>
</dbReference>
<keyword evidence="7 12" id="KW-0411">Iron-sulfur</keyword>
<keyword evidence="8 12" id="KW-0238">DNA-binding</keyword>
<evidence type="ECO:0000256" key="11">
    <source>
        <dbReference type="ARBA" id="ARBA00023295"/>
    </source>
</evidence>
<keyword evidence="9 12" id="KW-0234">DNA repair</keyword>
<comment type="similarity">
    <text evidence="1 12">Belongs to the Nth/MutY family.</text>
</comment>
<dbReference type="GO" id="GO:0046872">
    <property type="term" value="F:metal ion binding"/>
    <property type="evidence" value="ECO:0007669"/>
    <property type="project" value="UniProtKB-KW"/>
</dbReference>
<dbReference type="RefSeq" id="WP_034421838.1">
    <property type="nucleotide sequence ID" value="NZ_CP045798.1"/>
</dbReference>
<dbReference type="Pfam" id="PF00730">
    <property type="entry name" value="HhH-GPD"/>
    <property type="match status" value="1"/>
</dbReference>
<feature type="binding site" evidence="12">
    <location>
        <position position="194"/>
    </location>
    <ligand>
        <name>[4Fe-4S] cluster</name>
        <dbReference type="ChEBI" id="CHEBI:49883"/>
    </ligand>
</feature>
<dbReference type="PROSITE" id="PS01155">
    <property type="entry name" value="ENDONUCLEASE_III_2"/>
    <property type="match status" value="1"/>
</dbReference>
<dbReference type="InterPro" id="IPR005759">
    <property type="entry name" value="Nth"/>
</dbReference>
<dbReference type="AlphaFoldDB" id="A0A7G6E6A9"/>
<dbReference type="PANTHER" id="PTHR10359:SF18">
    <property type="entry name" value="ENDONUCLEASE III"/>
    <property type="match status" value="1"/>
</dbReference>
<dbReference type="Gene3D" id="1.10.1670.10">
    <property type="entry name" value="Helix-hairpin-Helix base-excision DNA repair enzymes (C-terminal)"/>
    <property type="match status" value="1"/>
</dbReference>
<dbReference type="PIRSF" id="PIRSF001435">
    <property type="entry name" value="Nth"/>
    <property type="match status" value="1"/>
</dbReference>
<dbReference type="FunFam" id="1.10.1670.10:FF:000001">
    <property type="entry name" value="Endonuclease III"/>
    <property type="match status" value="1"/>
</dbReference>
<dbReference type="SUPFAM" id="SSF48150">
    <property type="entry name" value="DNA-glycosylase"/>
    <property type="match status" value="1"/>
</dbReference>
<feature type="domain" description="HhH-GPD" evidence="14">
    <location>
        <begin position="38"/>
        <end position="185"/>
    </location>
</feature>
<comment type="cofactor">
    <cofactor evidence="12">
        <name>[4Fe-4S] cluster</name>
        <dbReference type="ChEBI" id="CHEBI:49883"/>
    </cofactor>
    <text evidence="12">Binds 1 [4Fe-4S] cluster.</text>
</comment>
<reference evidence="15 16" key="1">
    <citation type="journal article" date="2019" name="Front. Microbiol.">
        <title>Thermoanaerosceptrum fracticalcis gen. nov. sp. nov., a Novel Fumarate-Fermenting Microorganism From a Deep Fractured Carbonate Aquifer of the US Great Basin.</title>
        <authorList>
            <person name="Hamilton-Brehm S.D."/>
            <person name="Stewart L.E."/>
            <person name="Zavarin M."/>
            <person name="Caldwell M."/>
            <person name="Lawson P.A."/>
            <person name="Onstott T.C."/>
            <person name="Grzymski J."/>
            <person name="Neveux I."/>
            <person name="Lollar B.S."/>
            <person name="Russell C.E."/>
            <person name="Moser D.P."/>
        </authorList>
    </citation>
    <scope>NUCLEOTIDE SEQUENCE [LARGE SCALE GENOMIC DNA]</scope>
    <source>
        <strain evidence="15 16">DRI-13</strain>
    </source>
</reference>
<keyword evidence="6 12" id="KW-0408">Iron</keyword>
<dbReference type="GO" id="GO:0003677">
    <property type="term" value="F:DNA binding"/>
    <property type="evidence" value="ECO:0007669"/>
    <property type="project" value="UniProtKB-UniRule"/>
</dbReference>
<evidence type="ECO:0000259" key="13">
    <source>
        <dbReference type="SMART" id="SM00278"/>
    </source>
</evidence>
<dbReference type="HAMAP" id="MF_00942">
    <property type="entry name" value="Nth"/>
    <property type="match status" value="1"/>
</dbReference>
<dbReference type="InterPro" id="IPR003583">
    <property type="entry name" value="Hlx-hairpin-Hlx_DNA-bd_motif"/>
</dbReference>
<dbReference type="InterPro" id="IPR011257">
    <property type="entry name" value="DNA_glycosylase"/>
</dbReference>
<gene>
    <name evidence="12 15" type="primary">nth</name>
    <name evidence="15" type="ORF">BR63_15820</name>
</gene>
<evidence type="ECO:0000313" key="16">
    <source>
        <dbReference type="Proteomes" id="UP000515847"/>
    </source>
</evidence>
<keyword evidence="4 12" id="KW-0227">DNA damage</keyword>
<evidence type="ECO:0000256" key="3">
    <source>
        <dbReference type="ARBA" id="ARBA00022723"/>
    </source>
</evidence>
<evidence type="ECO:0000256" key="5">
    <source>
        <dbReference type="ARBA" id="ARBA00022801"/>
    </source>
</evidence>
<dbReference type="InterPro" id="IPR003265">
    <property type="entry name" value="HhH-GPD_domain"/>
</dbReference>
<evidence type="ECO:0000259" key="14">
    <source>
        <dbReference type="SMART" id="SM00478"/>
    </source>
</evidence>
<evidence type="ECO:0000256" key="7">
    <source>
        <dbReference type="ARBA" id="ARBA00023014"/>
    </source>
</evidence>
<dbReference type="EMBL" id="CP045798">
    <property type="protein sequence ID" value="QNB47613.1"/>
    <property type="molecule type" value="Genomic_DNA"/>
</dbReference>
<accession>A0A7G6E6A9</accession>
<keyword evidence="10 12" id="KW-0456">Lyase</keyword>
<evidence type="ECO:0000256" key="2">
    <source>
        <dbReference type="ARBA" id="ARBA00022485"/>
    </source>
</evidence>
<evidence type="ECO:0000313" key="15">
    <source>
        <dbReference type="EMBL" id="QNB47613.1"/>
    </source>
</evidence>
<dbReference type="GO" id="GO:0006285">
    <property type="term" value="P:base-excision repair, AP site formation"/>
    <property type="evidence" value="ECO:0007669"/>
    <property type="project" value="TreeGrafter"/>
</dbReference>
<keyword evidence="11 12" id="KW-0326">Glycosidase</keyword>
<dbReference type="SMART" id="SM00278">
    <property type="entry name" value="HhH1"/>
    <property type="match status" value="2"/>
</dbReference>
<dbReference type="GO" id="GO:0019104">
    <property type="term" value="F:DNA N-glycosylase activity"/>
    <property type="evidence" value="ECO:0007669"/>
    <property type="project" value="UniProtKB-UniRule"/>
</dbReference>
<dbReference type="InterPro" id="IPR000445">
    <property type="entry name" value="HhH_motif"/>
</dbReference>
<dbReference type="Gene3D" id="1.10.340.30">
    <property type="entry name" value="Hypothetical protein, domain 2"/>
    <property type="match status" value="1"/>
</dbReference>
<evidence type="ECO:0000256" key="9">
    <source>
        <dbReference type="ARBA" id="ARBA00023204"/>
    </source>
</evidence>
<dbReference type="Pfam" id="PF00633">
    <property type="entry name" value="HHH"/>
    <property type="match status" value="1"/>
</dbReference>
<keyword evidence="5 12" id="KW-0378">Hydrolase</keyword>
<organism evidence="15 16">
    <name type="scientific">Thermanaerosceptrum fracticalcis</name>
    <dbReference type="NCBI Taxonomy" id="1712410"/>
    <lineage>
        <taxon>Bacteria</taxon>
        <taxon>Bacillati</taxon>
        <taxon>Bacillota</taxon>
        <taxon>Clostridia</taxon>
        <taxon>Eubacteriales</taxon>
        <taxon>Peptococcaceae</taxon>
        <taxon>Thermanaerosceptrum</taxon>
    </lineage>
</organism>
<protein>
    <recommendedName>
        <fullName evidence="12">Endonuclease III</fullName>
        <ecNumber evidence="12">4.2.99.18</ecNumber>
    </recommendedName>
    <alternativeName>
        <fullName evidence="12">DNA-(apurinic or apyrimidinic site) lyase</fullName>
    </alternativeName>
</protein>
<comment type="function">
    <text evidence="12">DNA repair enzyme that has both DNA N-glycosylase activity and AP-lyase activity. The DNA N-glycosylase activity releases various damaged pyrimidines from DNA by cleaving the N-glycosidic bond, leaving an AP (apurinic/apyrimidinic) site. The AP-lyase activity cleaves the phosphodiester bond 3' to the AP site by a beta-elimination, leaving a 3'-terminal unsaturated sugar and a product with a terminal 5'-phosphate.</text>
</comment>
<dbReference type="GO" id="GO:0140078">
    <property type="term" value="F:class I DNA-(apurinic or apyrimidinic site) endonuclease activity"/>
    <property type="evidence" value="ECO:0007669"/>
    <property type="project" value="UniProtKB-EC"/>
</dbReference>
<dbReference type="NCBIfam" id="TIGR01083">
    <property type="entry name" value="nth"/>
    <property type="match status" value="1"/>
</dbReference>
<dbReference type="Proteomes" id="UP000515847">
    <property type="component" value="Chromosome"/>
</dbReference>
<dbReference type="SMART" id="SM00478">
    <property type="entry name" value="ENDO3c"/>
    <property type="match status" value="1"/>
</dbReference>
<evidence type="ECO:0000256" key="12">
    <source>
        <dbReference type="HAMAP-Rule" id="MF_00942"/>
    </source>
</evidence>
<feature type="domain" description="Helix-hairpin-helix DNA-binding motif class 1" evidence="13">
    <location>
        <begin position="71"/>
        <end position="92"/>
    </location>
</feature>
<keyword evidence="15" id="KW-0540">Nuclease</keyword>
<evidence type="ECO:0000256" key="4">
    <source>
        <dbReference type="ARBA" id="ARBA00022763"/>
    </source>
</evidence>
<evidence type="ECO:0000256" key="1">
    <source>
        <dbReference type="ARBA" id="ARBA00008343"/>
    </source>
</evidence>
<keyword evidence="3 12" id="KW-0479">Metal-binding</keyword>
<feature type="binding site" evidence="12">
    <location>
        <position position="203"/>
    </location>
    <ligand>
        <name>[4Fe-4S] cluster</name>
        <dbReference type="ChEBI" id="CHEBI:49883"/>
    </ligand>
</feature>
<dbReference type="KEGG" id="tfr:BR63_15820"/>
<keyword evidence="15" id="KW-0255">Endonuclease</keyword>
<name>A0A7G6E6A9_THEFR</name>
<dbReference type="EC" id="4.2.99.18" evidence="12"/>
<dbReference type="SMART" id="SM00525">
    <property type="entry name" value="FES"/>
    <property type="match status" value="1"/>
</dbReference>
<evidence type="ECO:0000256" key="6">
    <source>
        <dbReference type="ARBA" id="ARBA00023004"/>
    </source>
</evidence>
<keyword evidence="2 12" id="KW-0004">4Fe-4S</keyword>
<dbReference type="CDD" id="cd00056">
    <property type="entry name" value="ENDO3c"/>
    <property type="match status" value="1"/>
</dbReference>
<evidence type="ECO:0000256" key="10">
    <source>
        <dbReference type="ARBA" id="ARBA00023239"/>
    </source>
</evidence>